<evidence type="ECO:0000256" key="2">
    <source>
        <dbReference type="ARBA" id="ARBA00023002"/>
    </source>
</evidence>
<sequence length="776" mass="83292">MADTKAIGRSILRKDTAEKVGGFGKYTDDFHHPDMLHAVLVISPYAHARLLSVNTSKALCAPGVRAVVTGQDCHRMTGSPLEDRPLLAFGRVRYAGEPVAIVVAERLHQAQAAAALVEIHCEPLPVVQSPKESFADGAPRIHPELGTYHVGEQVRPIPGSNIATYIRVRKGQPEALWNACASVVECDISFPQAHHAAMETHCTIAEILPSGEVHLTTASQSPFAVPEVIEATFGYPASDVRVVTPLVGGGFGGKSTVFLEPLAVAASEAVGGRRVKLRCSREQDMVTLPCHIGLEANVKLGATRDGRLVAAEITYWFDGGGYSDRGVIVTQAAAQDCTGPYRVDHVQCDAYCMYTNHPPTTAYRGFGHPEQTLVIERALDELALKLGCDPLELRMRNAIVPGDTTPTQARLTRSSIGDVPGCFARLKELLDWRGPAVVQCGSTLLAKGIAGVWKTSSTPPDASSGAVVYVHRDGRVTVVSGVVEIGQGTKTALTQMVAEVFQMSAKYVDVVLEVNTKEQPEHWKTVASRSSLLAGNAAVRAAQDAVKQLARNAAMAMDCHPQDVQIRDGMAVCSQTQRVIPIGALSHGYVFPDGHVVGSYVVGRGTYTIEGVIPIDFDTGQGVPGPEWTVAAQGVEVEYHPRNFTYRVVRAVTVIDCGKVIHPELALGQIKGGMSMGLSLASREGYVYRADGVISNPQFRVYPIYRYGDQPAYEVQFLETPHREAPWGLRGLGEHGLIGMPAALANALSNATGGPVNHMPMTSELLWRLRGGGCFS</sequence>
<dbReference type="PANTHER" id="PTHR11908">
    <property type="entry name" value="XANTHINE DEHYDROGENASE"/>
    <property type="match status" value="1"/>
</dbReference>
<gene>
    <name evidence="4" type="ORF">NZD89_26575</name>
</gene>
<dbReference type="Gene3D" id="3.30.365.10">
    <property type="entry name" value="Aldehyde oxidase/xanthine dehydrogenase, molybdopterin binding domain"/>
    <property type="match status" value="4"/>
</dbReference>
<dbReference type="RefSeq" id="WP_268005636.1">
    <property type="nucleotide sequence ID" value="NZ_CP104067.1"/>
</dbReference>
<keyword evidence="2" id="KW-0560">Oxidoreductase</keyword>
<name>A0ABY6ZFU2_9BACL</name>
<protein>
    <submittedName>
        <fullName evidence="4">Xanthine dehydrogenase family protein molybdopterin-binding subunit</fullName>
    </submittedName>
</protein>
<dbReference type="SUPFAM" id="SSF56003">
    <property type="entry name" value="Molybdenum cofactor-binding domain"/>
    <property type="match status" value="1"/>
</dbReference>
<keyword evidence="5" id="KW-1185">Reference proteome</keyword>
<accession>A0ABY6ZFU2</accession>
<dbReference type="InterPro" id="IPR016208">
    <property type="entry name" value="Ald_Oxase/xanthine_DH-like"/>
</dbReference>
<dbReference type="InterPro" id="IPR036856">
    <property type="entry name" value="Ald_Oxase/Xan_DH_a/b_sf"/>
</dbReference>
<reference evidence="4" key="1">
    <citation type="submission" date="2022-08" db="EMBL/GenBank/DDBJ databases">
        <title>Alicyclobacillus fastidiosus DSM 17978, complete genome.</title>
        <authorList>
            <person name="Wang Q."/>
            <person name="Cai R."/>
            <person name="Wang Z."/>
        </authorList>
    </citation>
    <scope>NUCLEOTIDE SEQUENCE</scope>
    <source>
        <strain evidence="4">DSM 17978</strain>
    </source>
</reference>
<feature type="domain" description="Aldehyde oxidase/xanthine dehydrogenase a/b hammerhead" evidence="3">
    <location>
        <begin position="21"/>
        <end position="125"/>
    </location>
</feature>
<dbReference type="Gene3D" id="3.90.1170.50">
    <property type="entry name" value="Aldehyde oxidase/xanthine dehydrogenase, a/b hammerhead"/>
    <property type="match status" value="1"/>
</dbReference>
<dbReference type="SUPFAM" id="SSF54665">
    <property type="entry name" value="CO dehydrogenase molybdoprotein N-domain-like"/>
    <property type="match status" value="1"/>
</dbReference>
<evidence type="ECO:0000256" key="1">
    <source>
        <dbReference type="ARBA" id="ARBA00022505"/>
    </source>
</evidence>
<dbReference type="EMBL" id="CP104067">
    <property type="protein sequence ID" value="WAH41728.1"/>
    <property type="molecule type" value="Genomic_DNA"/>
</dbReference>
<dbReference type="SMART" id="SM01008">
    <property type="entry name" value="Ald_Xan_dh_C"/>
    <property type="match status" value="1"/>
</dbReference>
<dbReference type="Pfam" id="PF01315">
    <property type="entry name" value="Ald_Xan_dh_C"/>
    <property type="match status" value="1"/>
</dbReference>
<evidence type="ECO:0000313" key="4">
    <source>
        <dbReference type="EMBL" id="WAH41728.1"/>
    </source>
</evidence>
<dbReference type="Pfam" id="PF02738">
    <property type="entry name" value="MoCoBD_1"/>
    <property type="match status" value="1"/>
</dbReference>
<dbReference type="InterPro" id="IPR008274">
    <property type="entry name" value="AldOxase/xan_DH_MoCoBD1"/>
</dbReference>
<dbReference type="Pfam" id="PF20256">
    <property type="entry name" value="MoCoBD_2"/>
    <property type="match status" value="1"/>
</dbReference>
<dbReference type="InterPro" id="IPR037165">
    <property type="entry name" value="AldOxase/xan_DH_Mopterin-bd_sf"/>
</dbReference>
<dbReference type="Proteomes" id="UP001164761">
    <property type="component" value="Chromosome"/>
</dbReference>
<dbReference type="InterPro" id="IPR000674">
    <property type="entry name" value="Ald_Oxase/Xan_DH_a/b"/>
</dbReference>
<dbReference type="PANTHER" id="PTHR11908:SF132">
    <property type="entry name" value="ALDEHYDE OXIDASE 1-RELATED"/>
    <property type="match status" value="1"/>
</dbReference>
<evidence type="ECO:0000313" key="5">
    <source>
        <dbReference type="Proteomes" id="UP001164761"/>
    </source>
</evidence>
<keyword evidence="1" id="KW-0500">Molybdenum</keyword>
<organism evidence="4 5">
    <name type="scientific">Alicyclobacillus fastidiosus</name>
    <dbReference type="NCBI Taxonomy" id="392011"/>
    <lineage>
        <taxon>Bacteria</taxon>
        <taxon>Bacillati</taxon>
        <taxon>Bacillota</taxon>
        <taxon>Bacilli</taxon>
        <taxon>Bacillales</taxon>
        <taxon>Alicyclobacillaceae</taxon>
        <taxon>Alicyclobacillus</taxon>
    </lineage>
</organism>
<proteinExistence type="predicted"/>
<evidence type="ECO:0000259" key="3">
    <source>
        <dbReference type="SMART" id="SM01008"/>
    </source>
</evidence>
<dbReference type="InterPro" id="IPR046867">
    <property type="entry name" value="AldOxase/xan_DH_MoCoBD2"/>
</dbReference>